<feature type="region of interest" description="Disordered" evidence="8">
    <location>
        <begin position="2167"/>
        <end position="2198"/>
    </location>
</feature>
<evidence type="ECO:0000256" key="3">
    <source>
        <dbReference type="ARBA" id="ARBA00022692"/>
    </source>
</evidence>
<dbReference type="PROSITE" id="PS50042">
    <property type="entry name" value="CNMP_BINDING_3"/>
    <property type="match status" value="4"/>
</dbReference>
<feature type="transmembrane region" description="Helical" evidence="9">
    <location>
        <begin position="2429"/>
        <end position="2452"/>
    </location>
</feature>
<feature type="transmembrane region" description="Helical" evidence="9">
    <location>
        <begin position="38"/>
        <end position="57"/>
    </location>
</feature>
<feature type="domain" description="Cyclic nucleotide-binding" evidence="10">
    <location>
        <begin position="972"/>
        <end position="1047"/>
    </location>
</feature>
<feature type="transmembrane region" description="Helical" evidence="9">
    <location>
        <begin position="2293"/>
        <end position="2312"/>
    </location>
</feature>
<feature type="transmembrane region" description="Helical" evidence="9">
    <location>
        <begin position="2319"/>
        <end position="2337"/>
    </location>
</feature>
<dbReference type="Pfam" id="PF00027">
    <property type="entry name" value="cNMP_binding"/>
    <property type="match status" value="2"/>
</dbReference>
<feature type="transmembrane region" description="Helical" evidence="9">
    <location>
        <begin position="742"/>
        <end position="766"/>
    </location>
</feature>
<keyword evidence="12" id="KW-1185">Reference proteome</keyword>
<name>I7LY21_TETTS</name>
<dbReference type="eggNOG" id="KOG0498">
    <property type="taxonomic scope" value="Eukaryota"/>
</dbReference>
<dbReference type="SMART" id="SM00100">
    <property type="entry name" value="cNMP"/>
    <property type="match status" value="3"/>
</dbReference>
<dbReference type="InterPro" id="IPR014710">
    <property type="entry name" value="RmlC-like_jellyroll"/>
</dbReference>
<dbReference type="InterPro" id="IPR018490">
    <property type="entry name" value="cNMP-bd_dom_sf"/>
</dbReference>
<dbReference type="GO" id="GO:0005221">
    <property type="term" value="F:intracellularly cyclic nucleotide-activated monoatomic cation channel activity"/>
    <property type="evidence" value="ECO:0007669"/>
    <property type="project" value="InterPro"/>
</dbReference>
<dbReference type="PANTHER" id="PTHR45638">
    <property type="entry name" value="CYCLIC NUCLEOTIDE-GATED CATION CHANNEL SUBUNIT A"/>
    <property type="match status" value="1"/>
</dbReference>
<evidence type="ECO:0000256" key="4">
    <source>
        <dbReference type="ARBA" id="ARBA00022989"/>
    </source>
</evidence>
<feature type="transmembrane region" description="Helical" evidence="9">
    <location>
        <begin position="260"/>
        <end position="279"/>
    </location>
</feature>
<evidence type="ECO:0000313" key="11">
    <source>
        <dbReference type="EMBL" id="EAS07209.2"/>
    </source>
</evidence>
<dbReference type="InParanoid" id="I7LY21"/>
<reference evidence="12" key="1">
    <citation type="journal article" date="2006" name="PLoS Biol.">
        <title>Macronuclear genome sequence of the ciliate Tetrahymena thermophila, a model eukaryote.</title>
        <authorList>
            <person name="Eisen J.A."/>
            <person name="Coyne R.S."/>
            <person name="Wu M."/>
            <person name="Wu D."/>
            <person name="Thiagarajan M."/>
            <person name="Wortman J.R."/>
            <person name="Badger J.H."/>
            <person name="Ren Q."/>
            <person name="Amedeo P."/>
            <person name="Jones K.M."/>
            <person name="Tallon L.J."/>
            <person name="Delcher A.L."/>
            <person name="Salzberg S.L."/>
            <person name="Silva J.C."/>
            <person name="Haas B.J."/>
            <person name="Majoros W.H."/>
            <person name="Farzad M."/>
            <person name="Carlton J.M."/>
            <person name="Smith R.K. Jr."/>
            <person name="Garg J."/>
            <person name="Pearlman R.E."/>
            <person name="Karrer K.M."/>
            <person name="Sun L."/>
            <person name="Manning G."/>
            <person name="Elde N.C."/>
            <person name="Turkewitz A.P."/>
            <person name="Asai D.J."/>
            <person name="Wilkes D.E."/>
            <person name="Wang Y."/>
            <person name="Cai H."/>
            <person name="Collins K."/>
            <person name="Stewart B.A."/>
            <person name="Lee S.R."/>
            <person name="Wilamowska K."/>
            <person name="Weinberg Z."/>
            <person name="Ruzzo W.L."/>
            <person name="Wloga D."/>
            <person name="Gaertig J."/>
            <person name="Frankel J."/>
            <person name="Tsao C.-C."/>
            <person name="Gorovsky M.A."/>
            <person name="Keeling P.J."/>
            <person name="Waller R.F."/>
            <person name="Patron N.J."/>
            <person name="Cherry J.M."/>
            <person name="Stover N.A."/>
            <person name="Krieger C.J."/>
            <person name="del Toro C."/>
            <person name="Ryder H.F."/>
            <person name="Williamson S.C."/>
            <person name="Barbeau R.A."/>
            <person name="Hamilton E.P."/>
            <person name="Orias E."/>
        </authorList>
    </citation>
    <scope>NUCLEOTIDE SEQUENCE [LARGE SCALE GENOMIC DNA]</scope>
    <source>
        <strain evidence="12">SB210</strain>
    </source>
</reference>
<feature type="domain" description="Cyclic nucleotide-binding" evidence="10">
    <location>
        <begin position="364"/>
        <end position="481"/>
    </location>
</feature>
<dbReference type="InterPro" id="IPR000595">
    <property type="entry name" value="cNMP-bd_dom"/>
</dbReference>
<feature type="transmembrane region" description="Helical" evidence="9">
    <location>
        <begin position="1777"/>
        <end position="1799"/>
    </location>
</feature>
<feature type="transmembrane region" description="Helical" evidence="9">
    <location>
        <begin position="1864"/>
        <end position="1888"/>
    </location>
</feature>
<keyword evidence="5" id="KW-0406">Ion transport</keyword>
<keyword evidence="7" id="KW-0407">Ion channel</keyword>
<dbReference type="Gene3D" id="1.10.287.70">
    <property type="match status" value="4"/>
</dbReference>
<dbReference type="CDD" id="cd00038">
    <property type="entry name" value="CAP_ED"/>
    <property type="match status" value="2"/>
</dbReference>
<keyword evidence="4 9" id="KW-1133">Transmembrane helix</keyword>
<evidence type="ECO:0000256" key="7">
    <source>
        <dbReference type="ARBA" id="ARBA00023286"/>
    </source>
</evidence>
<dbReference type="Pfam" id="PF00520">
    <property type="entry name" value="Ion_trans"/>
    <property type="match status" value="1"/>
</dbReference>
<feature type="compositionally biased region" description="Polar residues" evidence="8">
    <location>
        <begin position="2816"/>
        <end position="2833"/>
    </location>
</feature>
<feature type="region of interest" description="Disordered" evidence="8">
    <location>
        <begin position="2943"/>
        <end position="2964"/>
    </location>
</feature>
<dbReference type="PANTHER" id="PTHR45638:SF11">
    <property type="entry name" value="CYCLIC NUCLEOTIDE-GATED CATION CHANNEL SUBUNIT A"/>
    <property type="match status" value="1"/>
</dbReference>
<feature type="transmembrane region" description="Helical" evidence="9">
    <location>
        <begin position="601"/>
        <end position="626"/>
    </location>
</feature>
<dbReference type="eggNOG" id="KOG0500">
    <property type="taxonomic scope" value="Eukaryota"/>
</dbReference>
<evidence type="ECO:0000259" key="10">
    <source>
        <dbReference type="PROSITE" id="PS50042"/>
    </source>
</evidence>
<proteinExistence type="predicted"/>
<feature type="transmembrane region" description="Helical" evidence="9">
    <location>
        <begin position="106"/>
        <end position="126"/>
    </location>
</feature>
<feature type="domain" description="Cyclic nucleotide-binding" evidence="10">
    <location>
        <begin position="1976"/>
        <end position="2036"/>
    </location>
</feature>
<keyword evidence="7" id="KW-1071">Ligand-gated ion channel</keyword>
<feature type="transmembrane region" description="Helical" evidence="9">
    <location>
        <begin position="849"/>
        <end position="868"/>
    </location>
</feature>
<feature type="region of interest" description="Disordered" evidence="8">
    <location>
        <begin position="2802"/>
        <end position="2846"/>
    </location>
</feature>
<feature type="transmembrane region" description="Helical" evidence="9">
    <location>
        <begin position="63"/>
        <end position="86"/>
    </location>
</feature>
<evidence type="ECO:0000256" key="2">
    <source>
        <dbReference type="ARBA" id="ARBA00022448"/>
    </source>
</evidence>
<evidence type="ECO:0000256" key="8">
    <source>
        <dbReference type="SAM" id="MobiDB-lite"/>
    </source>
</evidence>
<keyword evidence="2" id="KW-0813">Transport</keyword>
<dbReference type="Gene3D" id="2.60.120.10">
    <property type="entry name" value="Jelly Rolls"/>
    <property type="match status" value="4"/>
</dbReference>
<evidence type="ECO:0000256" key="1">
    <source>
        <dbReference type="ARBA" id="ARBA00004141"/>
    </source>
</evidence>
<feature type="compositionally biased region" description="Low complexity" evidence="8">
    <location>
        <begin position="2802"/>
        <end position="2813"/>
    </location>
</feature>
<feature type="transmembrane region" description="Helical" evidence="9">
    <location>
        <begin position="1642"/>
        <end position="1659"/>
    </location>
</feature>
<dbReference type="SUPFAM" id="SSF81324">
    <property type="entry name" value="Voltage-gated potassium channels"/>
    <property type="match status" value="4"/>
</dbReference>
<sequence>MNKGRNEGKLVLQDKIKLIRKEYDIFAYFKTTGFTWNLWVFLLDVYCFIVYMIWIALSQYPQGIQGAIEIFIELTYIINLILIIMLNSKQNNKDYYFFSQISFREVNSAISAIIMILSSLPIQFTLQLIQGSQGVEFDDYDDDQQLLPTIVILLYLLKLLRYYNIQRFLNKFENLIKYLDFNKLIFFRIARIFFWLLITNHFLACYFVFFNYYITKGYFSKTSYDESNGFMKYQTGLQWAVEAMIGSSFGDVAPTTEWEIIFTIIAMVTGSVFYCKIFSDLERKIQINQQFSLDVKQRQEQVQLYANQRQIPYRIWNKMQQFFHSFQDGHKIKLYYDILYELPHQLEIEVSLDYNQHLIQSVQIFNLGSPQFVQGIIKKLYPRVAIQYDYLTRPGELAEEFFIISKGKVEIIATDKKTIIGILEEGAYFGEVGILLSNYRSCYVRAMTDCIFMCISKDDFLSIINEFPDMKNFLLKVAQQRLKISKPEDVSQGPLPYKPYQDEDENIEFQNLTYIRQSTRGLLVQRRKSFNQNCDKNQKMSFSSINLVEDQQNDSDNYLSQEDIDNKESLESPFDYNLFIKIQKHRQIYGFQIIFASENIILVWCSILLFAIFYNLFYCIFTICFYTDLDGWFLIFLEVLSFLIYLADSFIVSRLSSYNKRTQTFNQDIENIFLQYVNNHLMFDIFSTVPFSDIYDLIVNGENTTYSRTFVRALRLLKLIKFQRFYFYINKLKTEYNKEYKYFTFLQLFFGYFFLNHLAASIMYSICKFEYETSIYYDNEGNKQFSFKTLFQQMDLNSIPSMTPLISQGFFSLYVNFLYWSFCVSTQGSYGDFWAVSPLEKTFQNYTNIGFKIFISFLFAQIAHLGLIEKNMFATHMEKIESFKHWSKQIGLSNDLKKRINNFYTYEWIKLRGIEDEDLSNSYLPETIKDQILLNEMRFIISLVNPRYKIEYEGVIIQFIKQLTKLLIPCDEFVFQKGDLAQEMYFVADGTAQVIIRDVNGLKVLAEIHKSSYFGGLELLKEQPSIRQASVKAKTNVCLYVLTLNDYLNFKEHYPVVKEFLENLYPQKANDTNEDYQDIYIERDQIQKTKTMKIDQDQDQGFNRFHSLNNFKGEYEDYQNEIELSGIKKLDDNEILSIFPSNKQILINQQLIKSNSIYREAIMSIIQVRCSKQENNKQSQNNNAFYKANNQIEQLPLTESNEEKKSFSFKNIFLNKKNNSKNDQIKDSADKLKTKNSQQILQQNDMENYNLKIDILESETKNIQNQKIYLAQNHLQNSSQNQFLKENQFNLQQSLYIFPESTSSNIDIASLKITPKTTLERFDFENKLQNKVVTPSSITNRQELLTKEQQKQLEEVMTFSNQIIFNQVNNNNLYFESEIENNFNVENLSFDPSELNIQTEKIEISEEDLKKYFDTGSLSLIDSESENNVYEQQEANIEFNQILWQLDKLINNSQFIQEEEEYNNESYCDPNILKFNHENNLVKFDEQDDNQNIQIEKGNKIVDSENLQNVIAISTTQVENQENEGQQSFIHIPTEDNLKPEINYDEFLYDYNSFDFNIDLTQLDLDLSEEKSQHKIKKMNQINFQESYLAFKKFLTHFKNSTFQNLKRFYNSFKNLEYQVSFAQYYYTILIPLYLAYSDITFRNPILIAIEALILIIELRNLNKSRITLNQIYEELKFLKLPDDSVLQKGFSQYDKEEDKMKRQNHLESRAIYRKLLIGYQIVQAIPFSLIFDLCQLKDRRTDYFLIIIQMLRCISFTRMFNILSPIRKKNIYLTKVIEIILTYIFMNHVFCCILIFLGNMESDFNNSWFAKIPAPQPDYPNNYRTTLNISNVSIYIHATYWSYVTCSHVGVGDVTGVNIRERAYSIIIMFFTTFLHLYVFGNIATIAKDATFILKKNLDEKYQQVMFTVKNIDLHRFQIQIEAYFNFIWNDFLGLDENEVIKKLPYILKVEFFKKKYSQSLKQSNLFKLNGWQRDSNIESQLLRFMHTKIYLPSDIIAQAGQTYQDLYILLQGRVEAFQFNGIKAYDFQIGDYFGGSIEGNLPLSCYLQAQIICNVGIIPKESLKHIKVVFPDWYSKIMSIQKRNNQEWLYSLNFFQKKLPQDHILLTSDNNFIDYQVTSELLNHYKAVAANFLELQVIERKKETKTQKDANMDLFKDFNLIDDDEDEEKDENQKKENADDDNQNNQKQENKNLQKQSNLLNSLRQQVRKNTFYQNYIGYVEQAEDKSIKSEKYKNLFIISNPYGYEQGNKIKKMNMIILNWKYVYKIFLLFDSKFDYFLHPTSNAFYQLQWMSMIFSIYSIIFTPIYICYEIELNNYIFFFEVLSAFQLVVQLYIDIKTPFYIQGTLVTDTKKIIAYMWKSKNLLQRFIHLLPLNLILWTYSLDNKDNLILYSFLSLIRGVRSVYLFEVNNILQRISQLNKTQQKLFGIFQSVLYLVTCWHYISCIWFWFVLNISQRFVPDSNWIVANTLYDAQLNEKIINSMFFVMSIATTCGYPSMKSNNDYERVFFFLTIYFGDAFIAYGFGKLASQSELLAEVQLEIHSKIMQFRILLSDIYDSKNKTHDQRNRRIEHYYLYKSTTQVSAEQDLLQIMPLIPYTLYEQLMLTSKMKFLQNIPILYKLTKSVYYKEIAQYIERKVFLQNDYINVKNSTDSDLYFISKGTVKVLSPKEDSILLTLKEGDVFSSITMNKDNKLRLCNTFSSNFTEVVTIKLEHTQKLFQLFPELKVEIVQQTTKQGKKKGYTLNLISNLVNYTDTKIGQLGLKRVESILSCFKLKSQLKPELRIGLTNLRRQMIAVNSNSSKRNSIISRNDSQKGGYSLNNSSQTPTRQNIKQDTENQDRTNNSLILEADDNNFLRPKNHQVQRKSIFSKTNNVLSNLNQPENSNNSSNKDKNSPPSNPFQQNNQDLLENPISLSNKIILSPLKASSSHISKFKNIMLKKQDTDPQSKKQEENTPDQLNTNLNISLKYSPKLDNQKNQQEDNMLKSQVLKLSSPQPTGVSKLRNLFLKREIIPENQNTALQKEKITQQMINSKKQSKFFKLLEKIDERRNGKSEIQSPDFGFQNIESLSNKKQLLGDSEVEEETKSLLEESFSSYQGNQIYYSTEGSQQNISSNSDNEESNQEDELKNAIDKIKLKGIQKPLKKFNFRKKYLQKQKNISPMNKYAQLYSKLSKNNQKQPKVKSIKQQNNEIFNKKKIYLLFSKNKNFKIVKLNSDKADSNAFLSDSEIVQENENNFNIPTYGSRRMVIGNHKIQRRYSRIGLSKMTQLSLLSNSSLRWGSQLINQAYEYNTKRINNFND</sequence>
<protein>
    <submittedName>
        <fullName evidence="11">Cyclic nucleotide-binding domain protein</fullName>
    </submittedName>
</protein>
<evidence type="ECO:0000256" key="9">
    <source>
        <dbReference type="SAM" id="Phobius"/>
    </source>
</evidence>
<organism evidence="11 12">
    <name type="scientific">Tetrahymena thermophila (strain SB210)</name>
    <dbReference type="NCBI Taxonomy" id="312017"/>
    <lineage>
        <taxon>Eukaryota</taxon>
        <taxon>Sar</taxon>
        <taxon>Alveolata</taxon>
        <taxon>Ciliophora</taxon>
        <taxon>Intramacronucleata</taxon>
        <taxon>Oligohymenophorea</taxon>
        <taxon>Hymenostomatida</taxon>
        <taxon>Tetrahymenina</taxon>
        <taxon>Tetrahymenidae</taxon>
        <taxon>Tetrahymena</taxon>
    </lineage>
</organism>
<dbReference type="GO" id="GO:0016020">
    <property type="term" value="C:membrane"/>
    <property type="evidence" value="ECO:0007669"/>
    <property type="project" value="UniProtKB-SubCell"/>
</dbReference>
<dbReference type="GeneID" id="7842082"/>
<feature type="transmembrane region" description="Helical" evidence="9">
    <location>
        <begin position="146"/>
        <end position="163"/>
    </location>
</feature>
<keyword evidence="6 9" id="KW-0472">Membrane</keyword>
<accession>I7LY21</accession>
<evidence type="ECO:0000256" key="6">
    <source>
        <dbReference type="ARBA" id="ARBA00023136"/>
    </source>
</evidence>
<feature type="region of interest" description="Disordered" evidence="8">
    <location>
        <begin position="2878"/>
        <end position="2908"/>
    </location>
</feature>
<feature type="region of interest" description="Disordered" evidence="8">
    <location>
        <begin position="3109"/>
        <end position="3128"/>
    </location>
</feature>
<dbReference type="OrthoDB" id="421831at2759"/>
<dbReference type="EMBL" id="GG662245">
    <property type="protein sequence ID" value="EAS07209.2"/>
    <property type="molecule type" value="Genomic_DNA"/>
</dbReference>
<dbReference type="SUPFAM" id="SSF51206">
    <property type="entry name" value="cAMP-binding domain-like"/>
    <property type="match status" value="4"/>
</dbReference>
<evidence type="ECO:0000256" key="5">
    <source>
        <dbReference type="ARBA" id="ARBA00023065"/>
    </source>
</evidence>
<dbReference type="GO" id="GO:0044877">
    <property type="term" value="F:protein-containing complex binding"/>
    <property type="evidence" value="ECO:0007669"/>
    <property type="project" value="TreeGrafter"/>
</dbReference>
<dbReference type="KEGG" id="tet:TTHERM_00647420"/>
<feature type="domain" description="Cyclic nucleotide-binding" evidence="10">
    <location>
        <begin position="2620"/>
        <end position="2738"/>
    </location>
</feature>
<gene>
    <name evidence="11" type="ORF">TTHERM_00647420</name>
</gene>
<feature type="transmembrane region" description="Helical" evidence="9">
    <location>
        <begin position="192"/>
        <end position="214"/>
    </location>
</feature>
<dbReference type="Proteomes" id="UP000009168">
    <property type="component" value="Unassembled WGS sequence"/>
</dbReference>
<feature type="transmembrane region" description="Helical" evidence="9">
    <location>
        <begin position="632"/>
        <end position="652"/>
    </location>
</feature>
<evidence type="ECO:0000313" key="12">
    <source>
        <dbReference type="Proteomes" id="UP000009168"/>
    </source>
</evidence>
<feature type="compositionally biased region" description="Low complexity" evidence="8">
    <location>
        <begin position="2185"/>
        <end position="2198"/>
    </location>
</feature>
<feature type="compositionally biased region" description="Basic and acidic residues" evidence="8">
    <location>
        <begin position="2943"/>
        <end position="2955"/>
    </location>
</feature>
<dbReference type="RefSeq" id="XP_001027451.2">
    <property type="nucleotide sequence ID" value="XM_001027451.2"/>
</dbReference>
<dbReference type="InterPro" id="IPR050866">
    <property type="entry name" value="CNG_cation_channel"/>
</dbReference>
<keyword evidence="3 9" id="KW-0812">Transmembrane</keyword>
<comment type="subcellular location">
    <subcellularLocation>
        <location evidence="1">Membrane</location>
        <topology evidence="1">Multi-pass membrane protein</topology>
    </subcellularLocation>
</comment>
<dbReference type="Gene3D" id="1.10.287.630">
    <property type="entry name" value="Helix hairpin bin"/>
    <property type="match status" value="1"/>
</dbReference>
<feature type="transmembrane region" description="Helical" evidence="9">
    <location>
        <begin position="2509"/>
        <end position="2527"/>
    </location>
</feature>
<dbReference type="InterPro" id="IPR005821">
    <property type="entry name" value="Ion_trans_dom"/>
</dbReference>